<dbReference type="SUPFAM" id="SSF55154">
    <property type="entry name" value="CYTH-like phosphatases"/>
    <property type="match status" value="1"/>
</dbReference>
<reference evidence="2" key="1">
    <citation type="submission" date="2022-10" db="EMBL/GenBank/DDBJ databases">
        <title>Luteolibacter sp. GHJ8, whole genome shotgun sequencing project.</title>
        <authorList>
            <person name="Zhao G."/>
            <person name="Shen L."/>
        </authorList>
    </citation>
    <scope>NUCLEOTIDE SEQUENCE</scope>
    <source>
        <strain evidence="2">GHJ8</strain>
    </source>
</reference>
<dbReference type="PIRSF" id="PIRSF016487">
    <property type="entry name" value="CYTH_UCP016487"/>
    <property type="match status" value="1"/>
</dbReference>
<evidence type="ECO:0000313" key="3">
    <source>
        <dbReference type="Proteomes" id="UP001165653"/>
    </source>
</evidence>
<name>A0ABT3G8D3_9BACT</name>
<dbReference type="EMBL" id="JAPDDR010000012">
    <property type="protein sequence ID" value="MCW1916065.1"/>
    <property type="molecule type" value="Genomic_DNA"/>
</dbReference>
<accession>A0ABT3G8D3</accession>
<dbReference type="Gene3D" id="2.40.320.10">
    <property type="entry name" value="Hypothetical Protein Pfu-838710-001"/>
    <property type="match status" value="1"/>
</dbReference>
<comment type="caution">
    <text evidence="2">The sequence shown here is derived from an EMBL/GenBank/DDBJ whole genome shotgun (WGS) entry which is preliminary data.</text>
</comment>
<dbReference type="RefSeq" id="WP_264515629.1">
    <property type="nucleotide sequence ID" value="NZ_JAPDDR010000012.1"/>
</dbReference>
<protein>
    <submittedName>
        <fullName evidence="2">CYTH domain-containing protein</fullName>
    </submittedName>
</protein>
<dbReference type="CDD" id="cd07891">
    <property type="entry name" value="CYTH-like_CthTTM-like_1"/>
    <property type="match status" value="1"/>
</dbReference>
<gene>
    <name evidence="2" type="ORF">OJ996_20925</name>
</gene>
<dbReference type="InterPro" id="IPR023577">
    <property type="entry name" value="CYTH_domain"/>
</dbReference>
<dbReference type="Proteomes" id="UP001165653">
    <property type="component" value="Unassembled WGS sequence"/>
</dbReference>
<proteinExistence type="predicted"/>
<dbReference type="Pfam" id="PF01928">
    <property type="entry name" value="CYTH"/>
    <property type="match status" value="1"/>
</dbReference>
<dbReference type="InterPro" id="IPR012042">
    <property type="entry name" value="NeuTTM/CthTTM-like"/>
</dbReference>
<dbReference type="PANTHER" id="PTHR40114">
    <property type="entry name" value="SLR0698 PROTEIN"/>
    <property type="match status" value="1"/>
</dbReference>
<organism evidence="2 3">
    <name type="scientific">Luteolibacter rhizosphaerae</name>
    <dbReference type="NCBI Taxonomy" id="2989719"/>
    <lineage>
        <taxon>Bacteria</taxon>
        <taxon>Pseudomonadati</taxon>
        <taxon>Verrucomicrobiota</taxon>
        <taxon>Verrucomicrobiia</taxon>
        <taxon>Verrucomicrobiales</taxon>
        <taxon>Verrucomicrobiaceae</taxon>
        <taxon>Luteolibacter</taxon>
    </lineage>
</organism>
<evidence type="ECO:0000259" key="1">
    <source>
        <dbReference type="PROSITE" id="PS51707"/>
    </source>
</evidence>
<dbReference type="PANTHER" id="PTHR40114:SF1">
    <property type="entry name" value="SLR0698 PROTEIN"/>
    <property type="match status" value="1"/>
</dbReference>
<keyword evidence="3" id="KW-1185">Reference proteome</keyword>
<evidence type="ECO:0000313" key="2">
    <source>
        <dbReference type="EMBL" id="MCW1916065.1"/>
    </source>
</evidence>
<sequence>MAIEIERKFLVSSDAWREGPAGKEIRQGYLCRDPERSVRVRIKGEQGFLTVKGKTSGIARSEHEYEIPLENARELLELCVPPLLEKVRYERWHEGRCWEIDEFEGANAGLIVAEVELPDAAASLTLPPWAGAEVSDDPRYFNLALAAHPWCEWGTK</sequence>
<feature type="domain" description="CYTH" evidence="1">
    <location>
        <begin position="2"/>
        <end position="147"/>
    </location>
</feature>
<dbReference type="PROSITE" id="PS51707">
    <property type="entry name" value="CYTH"/>
    <property type="match status" value="1"/>
</dbReference>
<dbReference type="InterPro" id="IPR033469">
    <property type="entry name" value="CYTH-like_dom_sf"/>
</dbReference>
<dbReference type="SMART" id="SM01118">
    <property type="entry name" value="CYTH"/>
    <property type="match status" value="1"/>
</dbReference>